<reference evidence="11" key="1">
    <citation type="thesis" date="2020" institute="ProQuest LLC" country="789 East Eisenhower Parkway, Ann Arbor, MI, USA">
        <title>Comparative Genomics and Chromosome Evolution.</title>
        <authorList>
            <person name="Mudd A.B."/>
        </authorList>
    </citation>
    <scope>NUCLEOTIDE SEQUENCE</scope>
    <source>
        <strain evidence="11">237g6f4</strain>
        <tissue evidence="11">Blood</tissue>
    </source>
</reference>
<protein>
    <recommendedName>
        <fullName evidence="8">Anoctamin</fullName>
    </recommendedName>
</protein>
<evidence type="ECO:0000256" key="3">
    <source>
        <dbReference type="ARBA" id="ARBA00022475"/>
    </source>
</evidence>
<name>A0AAV7BY63_ENGPU</name>
<dbReference type="InterPro" id="IPR007632">
    <property type="entry name" value="Anoctamin"/>
</dbReference>
<gene>
    <name evidence="11" type="ORF">GDO81_010262</name>
</gene>
<keyword evidence="3" id="KW-1003">Cell membrane</keyword>
<comment type="caution">
    <text evidence="11">The sequence shown here is derived from an EMBL/GenBank/DDBJ whole genome shotgun (WGS) entry which is preliminary data.</text>
</comment>
<evidence type="ECO:0000313" key="11">
    <source>
        <dbReference type="EMBL" id="KAG8577693.1"/>
    </source>
</evidence>
<dbReference type="GO" id="GO:0005254">
    <property type="term" value="F:chloride channel activity"/>
    <property type="evidence" value="ECO:0007669"/>
    <property type="project" value="TreeGrafter"/>
</dbReference>
<comment type="caution">
    <text evidence="8">Lacks conserved residue(s) required for the propagation of feature annotation.</text>
</comment>
<evidence type="ECO:0000256" key="4">
    <source>
        <dbReference type="ARBA" id="ARBA00022692"/>
    </source>
</evidence>
<evidence type="ECO:0000256" key="7">
    <source>
        <dbReference type="ARBA" id="ARBA00023180"/>
    </source>
</evidence>
<dbReference type="GO" id="GO:0046983">
    <property type="term" value="F:protein dimerization activity"/>
    <property type="evidence" value="ECO:0007669"/>
    <property type="project" value="InterPro"/>
</dbReference>
<keyword evidence="5 8" id="KW-1133">Transmembrane helix</keyword>
<comment type="subcellular location">
    <subcellularLocation>
        <location evidence="1">Cell membrane</location>
        <topology evidence="1">Multi-pass membrane protein</topology>
    </subcellularLocation>
    <subcellularLocation>
        <location evidence="8">Membrane</location>
        <topology evidence="8">Multi-pass membrane protein</topology>
    </subcellularLocation>
</comment>
<keyword evidence="4 8" id="KW-0812">Transmembrane</keyword>
<evidence type="ECO:0000256" key="5">
    <source>
        <dbReference type="ARBA" id="ARBA00022989"/>
    </source>
</evidence>
<dbReference type="InterPro" id="IPR049452">
    <property type="entry name" value="Anoctamin_TM"/>
</dbReference>
<evidence type="ECO:0000259" key="10">
    <source>
        <dbReference type="Pfam" id="PF16178"/>
    </source>
</evidence>
<evidence type="ECO:0000259" key="9">
    <source>
        <dbReference type="Pfam" id="PF04547"/>
    </source>
</evidence>
<feature type="domain" description="Anoctamin dimerisation" evidence="10">
    <location>
        <begin position="45"/>
        <end position="246"/>
    </location>
</feature>
<proteinExistence type="inferred from homology"/>
<feature type="transmembrane region" description="Helical" evidence="8">
    <location>
        <begin position="260"/>
        <end position="286"/>
    </location>
</feature>
<dbReference type="GO" id="GO:0061589">
    <property type="term" value="P:calcium activated phosphatidylserine scrambling"/>
    <property type="evidence" value="ECO:0007669"/>
    <property type="project" value="TreeGrafter"/>
</dbReference>
<sequence>MKNHLLLSEEMEQTILPTYGTIQENGMRFHTAEMVEFNQNSESLYFNDDQRRIDYVLVYEDEILKEQTKNTKKNLLLKQKVSDDGLVFVKVHAPWEVLCTYAEVMHIKLPIQPNDLRQKSSAFNWFTKIFSVSENVINPEQEFFTAPFEKDRISDFYINDRDSFFTPATRSRIVQFILSRVEYAVKDNVKKFGINKLLDSGIYKAAFPLHDCRFNVKSEDARCQNERYLLYREWAHPRSFFKLQPLDFVRKYYGEKIGIYFAWLGFYTRMLLLAAIVGLCCFLYGYKSQESCTWSKEVCDPNIGGSIIMCPQCDKECTYWYLNITCESSKKLCIFDSFGTLVFAVFMGIWVTLFLEFWKRRQAELEYEWDTVEFLEQEEQPLPEYEAKCTHVVVNPITQQEEHVPYTMFGKCLRMAFCTSAVLFWVMFIYKCMTPILLPMCFLQLSLEKNVYIPVMSHRCTSIYITRLLLLSMI</sequence>
<dbReference type="Proteomes" id="UP000824782">
    <property type="component" value="Unassembled WGS sequence"/>
</dbReference>
<dbReference type="InterPro" id="IPR032394">
    <property type="entry name" value="Anoct_dimer"/>
</dbReference>
<dbReference type="PANTHER" id="PTHR12308">
    <property type="entry name" value="ANOCTAMIN"/>
    <property type="match status" value="1"/>
</dbReference>
<dbReference type="Pfam" id="PF04547">
    <property type="entry name" value="Anoctamin"/>
    <property type="match status" value="1"/>
</dbReference>
<organism evidence="11 12">
    <name type="scientific">Engystomops pustulosus</name>
    <name type="common">Tungara frog</name>
    <name type="synonym">Physalaemus pustulosus</name>
    <dbReference type="NCBI Taxonomy" id="76066"/>
    <lineage>
        <taxon>Eukaryota</taxon>
        <taxon>Metazoa</taxon>
        <taxon>Chordata</taxon>
        <taxon>Craniata</taxon>
        <taxon>Vertebrata</taxon>
        <taxon>Euteleostomi</taxon>
        <taxon>Amphibia</taxon>
        <taxon>Batrachia</taxon>
        <taxon>Anura</taxon>
        <taxon>Neobatrachia</taxon>
        <taxon>Hyloidea</taxon>
        <taxon>Leptodactylidae</taxon>
        <taxon>Leiuperinae</taxon>
        <taxon>Engystomops</taxon>
    </lineage>
</organism>
<comment type="similarity">
    <text evidence="2 8">Belongs to the anoctamin family.</text>
</comment>
<dbReference type="EMBL" id="WNYA01000004">
    <property type="protein sequence ID" value="KAG8577693.1"/>
    <property type="molecule type" value="Genomic_DNA"/>
</dbReference>
<dbReference type="Pfam" id="PF16178">
    <property type="entry name" value="Anoct_dimer"/>
    <property type="match status" value="1"/>
</dbReference>
<dbReference type="GO" id="GO:0005886">
    <property type="term" value="C:plasma membrane"/>
    <property type="evidence" value="ECO:0007669"/>
    <property type="project" value="UniProtKB-SubCell"/>
</dbReference>
<evidence type="ECO:0000313" key="12">
    <source>
        <dbReference type="Proteomes" id="UP000824782"/>
    </source>
</evidence>
<keyword evidence="12" id="KW-1185">Reference proteome</keyword>
<keyword evidence="6 8" id="KW-0472">Membrane</keyword>
<evidence type="ECO:0000256" key="8">
    <source>
        <dbReference type="RuleBase" id="RU280814"/>
    </source>
</evidence>
<evidence type="ECO:0000256" key="6">
    <source>
        <dbReference type="ARBA" id="ARBA00023136"/>
    </source>
</evidence>
<evidence type="ECO:0000256" key="1">
    <source>
        <dbReference type="ARBA" id="ARBA00004651"/>
    </source>
</evidence>
<dbReference type="GO" id="GO:0061590">
    <property type="term" value="P:calcium activated phosphatidylcholine scrambling"/>
    <property type="evidence" value="ECO:0007669"/>
    <property type="project" value="TreeGrafter"/>
</dbReference>
<feature type="transmembrane region" description="Helical" evidence="8">
    <location>
        <begin position="338"/>
        <end position="358"/>
    </location>
</feature>
<dbReference type="AlphaFoldDB" id="A0AAV7BY63"/>
<evidence type="ECO:0000256" key="2">
    <source>
        <dbReference type="ARBA" id="ARBA00009671"/>
    </source>
</evidence>
<keyword evidence="7" id="KW-0325">Glycoprotein</keyword>
<feature type="domain" description="Anoctamin transmembrane" evidence="9">
    <location>
        <begin position="249"/>
        <end position="455"/>
    </location>
</feature>
<accession>A0AAV7BY63</accession>
<dbReference type="PANTHER" id="PTHR12308:SF21">
    <property type="entry name" value="ANOCTAMIN-6"/>
    <property type="match status" value="1"/>
</dbReference>